<protein>
    <recommendedName>
        <fullName evidence="3">Lipoprotein</fullName>
    </recommendedName>
</protein>
<dbReference type="EMBL" id="JAQQLI010000019">
    <property type="protein sequence ID" value="MDC7786751.1"/>
    <property type="molecule type" value="Genomic_DNA"/>
</dbReference>
<organism evidence="1 2">
    <name type="scientific">Rhodoplanes tepidamans</name>
    <name type="common">Rhodoplanes cryptolactis</name>
    <dbReference type="NCBI Taxonomy" id="200616"/>
    <lineage>
        <taxon>Bacteria</taxon>
        <taxon>Pseudomonadati</taxon>
        <taxon>Pseudomonadota</taxon>
        <taxon>Alphaproteobacteria</taxon>
        <taxon>Hyphomicrobiales</taxon>
        <taxon>Nitrobacteraceae</taxon>
        <taxon>Rhodoplanes</taxon>
    </lineage>
</organism>
<dbReference type="RefSeq" id="WP_272777598.1">
    <property type="nucleotide sequence ID" value="NZ_JAQQLI010000019.1"/>
</dbReference>
<proteinExistence type="predicted"/>
<name>A0ABT5JAN5_RHOTP</name>
<evidence type="ECO:0000313" key="2">
    <source>
        <dbReference type="Proteomes" id="UP001165652"/>
    </source>
</evidence>
<dbReference type="Proteomes" id="UP001165652">
    <property type="component" value="Unassembled WGS sequence"/>
</dbReference>
<evidence type="ECO:0000313" key="1">
    <source>
        <dbReference type="EMBL" id="MDC7786751.1"/>
    </source>
</evidence>
<accession>A0ABT5JAN5</accession>
<gene>
    <name evidence="1" type="ORF">PQJ73_13735</name>
</gene>
<reference evidence="1" key="2">
    <citation type="submission" date="2023-02" db="EMBL/GenBank/DDBJ databases">
        <authorList>
            <person name="Rayyan A."/>
            <person name="Meyer T."/>
            <person name="Kyndt J.A."/>
        </authorList>
    </citation>
    <scope>NUCLEOTIDE SEQUENCE</scope>
    <source>
        <strain evidence="1">DSM 9987</strain>
    </source>
</reference>
<comment type="caution">
    <text evidence="1">The sequence shown here is derived from an EMBL/GenBank/DDBJ whole genome shotgun (WGS) entry which is preliminary data.</text>
</comment>
<keyword evidence="2" id="KW-1185">Reference proteome</keyword>
<evidence type="ECO:0008006" key="3">
    <source>
        <dbReference type="Google" id="ProtNLM"/>
    </source>
</evidence>
<sequence length="183" mass="19224">MPALLVAPALLVGCSSMPVTSMVKLARTDFAAIDPAVLRVAVKLPEGVRPLPRSVTLRLTVTVAGAAPVVQEYVLADLADPGEIAGLRGEVTKGMAVWAYRLDPADVARVTAARRDMLARKERGERGSLAIGVGAKACRTDAAPQRVLLTTYLKTEPDGGFFPLLRDVDLQDVPGAGELPPCG</sequence>
<reference evidence="1" key="1">
    <citation type="journal article" date="2023" name="Microbiol Resour">
        <title>Genome Sequences of Rhodoplanes serenus and Two Thermotolerant Strains, Rhodoplanes tepidamans and 'Rhodoplanes cryptolactis,' Further Refine the Genus.</title>
        <authorList>
            <person name="Rayyan A.A."/>
            <person name="Kyndt J.A."/>
        </authorList>
    </citation>
    <scope>NUCLEOTIDE SEQUENCE</scope>
    <source>
        <strain evidence="1">DSM 9987</strain>
    </source>
</reference>